<evidence type="ECO:0000259" key="3">
    <source>
        <dbReference type="PROSITE" id="PS50405"/>
    </source>
</evidence>
<dbReference type="PROSITE" id="PS50404">
    <property type="entry name" value="GST_NTER"/>
    <property type="match status" value="1"/>
</dbReference>
<dbReference type="InterPro" id="IPR040079">
    <property type="entry name" value="Glutathione_S-Trfase"/>
</dbReference>
<feature type="domain" description="GST N-terminal" evidence="2">
    <location>
        <begin position="4"/>
        <end position="87"/>
    </location>
</feature>
<dbReference type="SUPFAM" id="SSF47616">
    <property type="entry name" value="GST C-terminal domain-like"/>
    <property type="match status" value="1"/>
</dbReference>
<dbReference type="Pfam" id="PF13409">
    <property type="entry name" value="GST_N_2"/>
    <property type="match status" value="1"/>
</dbReference>
<dbReference type="Pfam" id="PF00043">
    <property type="entry name" value="GST_C"/>
    <property type="match status" value="1"/>
</dbReference>
<dbReference type="AlphaFoldDB" id="A0A0M4FN40"/>
<protein>
    <submittedName>
        <fullName evidence="4">Glutathione S-transferase</fullName>
    </submittedName>
</protein>
<dbReference type="SUPFAM" id="SSF52833">
    <property type="entry name" value="Thioredoxin-like"/>
    <property type="match status" value="1"/>
</dbReference>
<organism evidence="4">
    <name type="scientific">Sinonovacula constricta</name>
    <name type="common">Razor clam</name>
    <dbReference type="NCBI Taxonomy" id="98310"/>
    <lineage>
        <taxon>Eukaryota</taxon>
        <taxon>Metazoa</taxon>
        <taxon>Spiralia</taxon>
        <taxon>Lophotrochozoa</taxon>
        <taxon>Mollusca</taxon>
        <taxon>Bivalvia</taxon>
        <taxon>Autobranchia</taxon>
        <taxon>Heteroconchia</taxon>
        <taxon>Euheterodonta</taxon>
        <taxon>Imparidentia</taxon>
        <taxon>Neoheterodontei</taxon>
        <taxon>Cardiida</taxon>
        <taxon>Tellinoidea</taxon>
        <taxon>Solecurtidae</taxon>
        <taxon>Sinonovacula</taxon>
    </lineage>
</organism>
<dbReference type="CDD" id="cd00570">
    <property type="entry name" value="GST_N_family"/>
    <property type="match status" value="1"/>
</dbReference>
<evidence type="ECO:0000259" key="2">
    <source>
        <dbReference type="PROSITE" id="PS50404"/>
    </source>
</evidence>
<proteinExistence type="evidence at transcript level"/>
<dbReference type="GO" id="GO:0016740">
    <property type="term" value="F:transferase activity"/>
    <property type="evidence" value="ECO:0007669"/>
    <property type="project" value="UniProtKB-KW"/>
</dbReference>
<dbReference type="Gene3D" id="3.40.30.10">
    <property type="entry name" value="Glutaredoxin"/>
    <property type="match status" value="1"/>
</dbReference>
<dbReference type="InterPro" id="IPR010987">
    <property type="entry name" value="Glutathione-S-Trfase_C-like"/>
</dbReference>
<dbReference type="SFLD" id="SFLDG00358">
    <property type="entry name" value="Main_(cytGST)"/>
    <property type="match status" value="1"/>
</dbReference>
<dbReference type="InterPro" id="IPR004045">
    <property type="entry name" value="Glutathione_S-Trfase_N"/>
</dbReference>
<reference evidence="4" key="1">
    <citation type="submission" date="2015-03" db="EMBL/GenBank/DDBJ databases">
        <authorList>
            <person name="Murphy D."/>
        </authorList>
    </citation>
    <scope>NUCLEOTIDE SEQUENCE</scope>
    <source>
        <tissue evidence="4">Mantle</tissue>
    </source>
</reference>
<accession>A0A0M4FN40</accession>
<dbReference type="SFLD" id="SFLDS00019">
    <property type="entry name" value="Glutathione_Transferase_(cytos"/>
    <property type="match status" value="1"/>
</dbReference>
<dbReference type="PANTHER" id="PTHR44051">
    <property type="entry name" value="GLUTATHIONE S-TRANSFERASE-RELATED"/>
    <property type="match status" value="1"/>
</dbReference>
<name>A0A0M4FN40_SINCO</name>
<feature type="domain" description="GST C-terminal" evidence="3">
    <location>
        <begin position="93"/>
        <end position="217"/>
    </location>
</feature>
<dbReference type="EMBL" id="KP993504">
    <property type="protein sequence ID" value="ALC77325.1"/>
    <property type="molecule type" value="mRNA"/>
</dbReference>
<dbReference type="PANTHER" id="PTHR44051:SF8">
    <property type="entry name" value="GLUTATHIONE S-TRANSFERASE GSTA"/>
    <property type="match status" value="1"/>
</dbReference>
<dbReference type="InterPro" id="IPR036282">
    <property type="entry name" value="Glutathione-S-Trfase_C_sf"/>
</dbReference>
<dbReference type="InterPro" id="IPR004046">
    <property type="entry name" value="GST_C"/>
</dbReference>
<evidence type="ECO:0000313" key="4">
    <source>
        <dbReference type="EMBL" id="ALC77325.1"/>
    </source>
</evidence>
<dbReference type="PROSITE" id="PS50405">
    <property type="entry name" value="GST_CTER"/>
    <property type="match status" value="1"/>
</dbReference>
<evidence type="ECO:0000256" key="1">
    <source>
        <dbReference type="ARBA" id="ARBA00007409"/>
    </source>
</evidence>
<sequence>MSAANMYLWWGSGSGPCWKPMIVLAEKGLWKDCPNKLVQFSQKEHKGPDVMKLNPRGQVPTFKDGDLVINESAAICSYLDETFGTDKPLIPKSQPARAKCLQRMYESDNLQSKVMLPLIYYKMRTKKEDWDNELLAKNAAEAKEELKHWEGYLNENKFVAGNEFTMADIFVFVFIAMCFRQGAKLEEFPKIRKFYNELMERPAIKETMPPHWADSPSPNQMEGLL</sequence>
<dbReference type="Gene3D" id="1.20.1050.10">
    <property type="match status" value="1"/>
</dbReference>
<keyword evidence="4" id="KW-0808">Transferase</keyword>
<comment type="similarity">
    <text evidence="1">Belongs to the GST superfamily.</text>
</comment>
<dbReference type="InterPro" id="IPR036249">
    <property type="entry name" value="Thioredoxin-like_sf"/>
</dbReference>